<evidence type="ECO:0000256" key="2">
    <source>
        <dbReference type="ARBA" id="ARBA00023002"/>
    </source>
</evidence>
<dbReference type="InterPro" id="IPR036291">
    <property type="entry name" value="NAD(P)-bd_dom_sf"/>
</dbReference>
<dbReference type="PRINTS" id="PR00080">
    <property type="entry name" value="SDRFAMILY"/>
</dbReference>
<evidence type="ECO:0000313" key="4">
    <source>
        <dbReference type="EMBL" id="KKL50981.1"/>
    </source>
</evidence>
<dbReference type="Pfam" id="PF00106">
    <property type="entry name" value="adh_short"/>
    <property type="match status" value="1"/>
</dbReference>
<sequence>MCAGLPFTYIPQTTGRAFIYGMPDMPGMPAKAARVALVTGASKGLGAEVALALGAAGYRVIACYHRDRDGAEAVASSIGDGASAAGVDVSDMSRVEALIEHIKANEGRLDLLINNAGITADSLVARASISDWERVLAVNLDGSHNMTRASAPLIASSGGGHIVNVSSRSGLLGNAGQAAYSASKAALLGLTTAKARELAGVNIRVNAIVPGYMPTDMGRAAKGAMERARTDSLLDTLADPKEAASFIVWLASTGRITGQVFSLDSRLDSRVQGVYGW</sequence>
<dbReference type="InterPro" id="IPR057326">
    <property type="entry name" value="KR_dom"/>
</dbReference>
<organism evidence="4">
    <name type="scientific">marine sediment metagenome</name>
    <dbReference type="NCBI Taxonomy" id="412755"/>
    <lineage>
        <taxon>unclassified sequences</taxon>
        <taxon>metagenomes</taxon>
        <taxon>ecological metagenomes</taxon>
    </lineage>
</organism>
<accession>A0A0F9DB94</accession>
<dbReference type="GO" id="GO:0016616">
    <property type="term" value="F:oxidoreductase activity, acting on the CH-OH group of donors, NAD or NADP as acceptor"/>
    <property type="evidence" value="ECO:0007669"/>
    <property type="project" value="TreeGrafter"/>
</dbReference>
<keyword evidence="2" id="KW-0560">Oxidoreductase</keyword>
<dbReference type="FunFam" id="3.40.50.720:FF:000173">
    <property type="entry name" value="3-oxoacyl-[acyl-carrier protein] reductase"/>
    <property type="match status" value="1"/>
</dbReference>
<gene>
    <name evidence="4" type="ORF">LCGC14_2300060</name>
</gene>
<evidence type="ECO:0000256" key="1">
    <source>
        <dbReference type="ARBA" id="ARBA00006484"/>
    </source>
</evidence>
<dbReference type="GO" id="GO:0030497">
    <property type="term" value="P:fatty acid elongation"/>
    <property type="evidence" value="ECO:0007669"/>
    <property type="project" value="TreeGrafter"/>
</dbReference>
<comment type="caution">
    <text evidence="4">The sequence shown here is derived from an EMBL/GenBank/DDBJ whole genome shotgun (WGS) entry which is preliminary data.</text>
</comment>
<dbReference type="EMBL" id="LAZR01032408">
    <property type="protein sequence ID" value="KKL50981.1"/>
    <property type="molecule type" value="Genomic_DNA"/>
</dbReference>
<dbReference type="InterPro" id="IPR002347">
    <property type="entry name" value="SDR_fam"/>
</dbReference>
<dbReference type="PRINTS" id="PR00081">
    <property type="entry name" value="GDHRDH"/>
</dbReference>
<dbReference type="AlphaFoldDB" id="A0A0F9DB94"/>
<proteinExistence type="inferred from homology"/>
<name>A0A0F9DB94_9ZZZZ</name>
<reference evidence="4" key="1">
    <citation type="journal article" date="2015" name="Nature">
        <title>Complex archaea that bridge the gap between prokaryotes and eukaryotes.</title>
        <authorList>
            <person name="Spang A."/>
            <person name="Saw J.H."/>
            <person name="Jorgensen S.L."/>
            <person name="Zaremba-Niedzwiedzka K."/>
            <person name="Martijn J."/>
            <person name="Lind A.E."/>
            <person name="van Eijk R."/>
            <person name="Schleper C."/>
            <person name="Guy L."/>
            <person name="Ettema T.J."/>
        </authorList>
    </citation>
    <scope>NUCLEOTIDE SEQUENCE</scope>
</reference>
<feature type="domain" description="Ketoreductase" evidence="3">
    <location>
        <begin position="34"/>
        <end position="211"/>
    </location>
</feature>
<dbReference type="SMART" id="SM00822">
    <property type="entry name" value="PKS_KR"/>
    <property type="match status" value="1"/>
</dbReference>
<dbReference type="PANTHER" id="PTHR42760">
    <property type="entry name" value="SHORT-CHAIN DEHYDROGENASES/REDUCTASES FAMILY MEMBER"/>
    <property type="match status" value="1"/>
</dbReference>
<protein>
    <recommendedName>
        <fullName evidence="3">Ketoreductase domain-containing protein</fullName>
    </recommendedName>
</protein>
<dbReference type="PANTHER" id="PTHR42760:SF40">
    <property type="entry name" value="3-OXOACYL-[ACYL-CARRIER-PROTEIN] REDUCTASE, CHLOROPLASTIC"/>
    <property type="match status" value="1"/>
</dbReference>
<comment type="similarity">
    <text evidence="1">Belongs to the short-chain dehydrogenases/reductases (SDR) family.</text>
</comment>
<dbReference type="Gene3D" id="3.40.50.720">
    <property type="entry name" value="NAD(P)-binding Rossmann-like Domain"/>
    <property type="match status" value="1"/>
</dbReference>
<dbReference type="SUPFAM" id="SSF51735">
    <property type="entry name" value="NAD(P)-binding Rossmann-fold domains"/>
    <property type="match status" value="1"/>
</dbReference>
<evidence type="ECO:0000259" key="3">
    <source>
        <dbReference type="SMART" id="SM00822"/>
    </source>
</evidence>